<dbReference type="EMBL" id="CAJHUC010001128">
    <property type="protein sequence ID" value="CAD7699871.1"/>
    <property type="molecule type" value="Genomic_DNA"/>
</dbReference>
<organism evidence="3 4">
    <name type="scientific">Ostreobium quekettii</name>
    <dbReference type="NCBI Taxonomy" id="121088"/>
    <lineage>
        <taxon>Eukaryota</taxon>
        <taxon>Viridiplantae</taxon>
        <taxon>Chlorophyta</taxon>
        <taxon>core chlorophytes</taxon>
        <taxon>Ulvophyceae</taxon>
        <taxon>TCBD clade</taxon>
        <taxon>Bryopsidales</taxon>
        <taxon>Ostreobineae</taxon>
        <taxon>Ostreobiaceae</taxon>
        <taxon>Ostreobium</taxon>
    </lineage>
</organism>
<evidence type="ECO:0000259" key="2">
    <source>
        <dbReference type="PROSITE" id="PS50908"/>
    </source>
</evidence>
<dbReference type="SMART" id="SM00591">
    <property type="entry name" value="RWD"/>
    <property type="match status" value="1"/>
</dbReference>
<dbReference type="CDD" id="cd23823">
    <property type="entry name" value="RWD_GCN2"/>
    <property type="match status" value="1"/>
</dbReference>
<dbReference type="Gene3D" id="6.20.400.10">
    <property type="match status" value="1"/>
</dbReference>
<dbReference type="InterPro" id="IPR040213">
    <property type="entry name" value="GIR2-like"/>
</dbReference>
<dbReference type="GO" id="GO:0010468">
    <property type="term" value="P:regulation of gene expression"/>
    <property type="evidence" value="ECO:0007669"/>
    <property type="project" value="UniProtKB-ARBA"/>
</dbReference>
<dbReference type="FunFam" id="3.10.110.10:FF:000050">
    <property type="entry name" value="eIF-2-alpha kinase GCN2"/>
    <property type="match status" value="1"/>
</dbReference>
<dbReference type="Pfam" id="PF05773">
    <property type="entry name" value="RWD"/>
    <property type="match status" value="1"/>
</dbReference>
<dbReference type="OrthoDB" id="277175at2759"/>
<comment type="caution">
    <text evidence="3">The sequence shown here is derived from an EMBL/GenBank/DDBJ whole genome shotgun (WGS) entry which is preliminary data.</text>
</comment>
<gene>
    <name evidence="3" type="ORF">OSTQU699_LOCUS5230</name>
</gene>
<dbReference type="InterPro" id="IPR016135">
    <property type="entry name" value="UBQ-conjugating_enzyme/RWD"/>
</dbReference>
<feature type="compositionally biased region" description="Acidic residues" evidence="1">
    <location>
        <begin position="198"/>
        <end position="239"/>
    </location>
</feature>
<dbReference type="GO" id="GO:0033554">
    <property type="term" value="P:cellular response to stress"/>
    <property type="evidence" value="ECO:0007669"/>
    <property type="project" value="UniProtKB-ARBA"/>
</dbReference>
<feature type="domain" description="RWD" evidence="2">
    <location>
        <begin position="1"/>
        <end position="114"/>
    </location>
</feature>
<dbReference type="GO" id="GO:0051246">
    <property type="term" value="P:regulation of protein metabolic process"/>
    <property type="evidence" value="ECO:0007669"/>
    <property type="project" value="UniProtKB-ARBA"/>
</dbReference>
<proteinExistence type="predicted"/>
<dbReference type="SUPFAM" id="SSF54495">
    <property type="entry name" value="UBC-like"/>
    <property type="match status" value="1"/>
</dbReference>
<dbReference type="Proteomes" id="UP000708148">
    <property type="component" value="Unassembled WGS sequence"/>
</dbReference>
<feature type="compositionally biased region" description="Basic and acidic residues" evidence="1">
    <location>
        <begin position="173"/>
        <end position="183"/>
    </location>
</feature>
<dbReference type="Gene3D" id="3.10.110.10">
    <property type="entry name" value="Ubiquitin Conjugating Enzyme"/>
    <property type="match status" value="1"/>
</dbReference>
<dbReference type="AlphaFoldDB" id="A0A8S1IXL4"/>
<dbReference type="PROSITE" id="PS50908">
    <property type="entry name" value="RWD"/>
    <property type="match status" value="1"/>
</dbReference>
<protein>
    <recommendedName>
        <fullName evidence="2">RWD domain-containing protein</fullName>
    </recommendedName>
</protein>
<evidence type="ECO:0000313" key="3">
    <source>
        <dbReference type="EMBL" id="CAD7699871.1"/>
    </source>
</evidence>
<feature type="region of interest" description="Disordered" evidence="1">
    <location>
        <begin position="132"/>
        <end position="151"/>
    </location>
</feature>
<keyword evidence="4" id="KW-1185">Reference proteome</keyword>
<sequence>MELEALQAILMDDLQEYEGMVPDGWGSHQVYRVTIDPLEEGEEGESNVKLEFIFNHTDKYPEEPPNVRVRSIFGLSKEDVQEIQDLVLEAVDENMGMAMIYTLITCAKELLRNKANVPDEVIDEAEAKKRAAEEEEARRQAQRSAGTPVTPENFAEWKAKFDNEMAENAAKLKEQSKIAEKKTGTTGKQWFLQRERVEEDDLGIDLPEEDEFEDEEEDDQLDDIDAVDYDDDDDDDGMLDEYLASKGG</sequence>
<dbReference type="PANTHER" id="PTHR12292">
    <property type="entry name" value="RWD DOMAIN-CONTAINING PROTEIN"/>
    <property type="match status" value="1"/>
</dbReference>
<name>A0A8S1IXL4_9CHLO</name>
<evidence type="ECO:0000256" key="1">
    <source>
        <dbReference type="SAM" id="MobiDB-lite"/>
    </source>
</evidence>
<accession>A0A8S1IXL4</accession>
<feature type="region of interest" description="Disordered" evidence="1">
    <location>
        <begin position="173"/>
        <end position="239"/>
    </location>
</feature>
<dbReference type="GO" id="GO:0009893">
    <property type="term" value="P:positive regulation of metabolic process"/>
    <property type="evidence" value="ECO:0007669"/>
    <property type="project" value="UniProtKB-ARBA"/>
</dbReference>
<evidence type="ECO:0000313" key="4">
    <source>
        <dbReference type="Proteomes" id="UP000708148"/>
    </source>
</evidence>
<dbReference type="InterPro" id="IPR006575">
    <property type="entry name" value="RWD_dom"/>
</dbReference>
<reference evidence="3" key="1">
    <citation type="submission" date="2020-12" db="EMBL/GenBank/DDBJ databases">
        <authorList>
            <person name="Iha C."/>
        </authorList>
    </citation>
    <scope>NUCLEOTIDE SEQUENCE</scope>
</reference>